<feature type="active site" description="Proton acceptor" evidence="12">
    <location>
        <position position="255"/>
    </location>
</feature>
<feature type="binding site" evidence="12">
    <location>
        <begin position="13"/>
        <end position="15"/>
    </location>
    <ligand>
        <name>substrate</name>
    </ligand>
</feature>
<comment type="subunit">
    <text evidence="12">Homodimer.</text>
</comment>
<keyword evidence="7 12" id="KW-0418">Kinase</keyword>
<comment type="pathway">
    <text evidence="13">Carbohydrate metabolism; D-tagatose 6-phosphate degradation; D-glyceraldehyde 3-phosphate and glycerone phosphate from D-tagatose 6-phosphate: step 1/2.</text>
</comment>
<dbReference type="AlphaFoldDB" id="A0A223E3U8"/>
<keyword evidence="10 12" id="KW-0630">Potassium</keyword>
<dbReference type="PANTHER" id="PTHR10584:SF166">
    <property type="entry name" value="RIBOKINASE"/>
    <property type="match status" value="1"/>
</dbReference>
<dbReference type="UniPathway" id="UPA00704">
    <property type="reaction ID" value="UER00715"/>
</dbReference>
<keyword evidence="5 12" id="KW-0479">Metal-binding</keyword>
<comment type="catalytic activity">
    <reaction evidence="12">
        <text>D-ribose + ATP = D-ribose 5-phosphate + ADP + H(+)</text>
        <dbReference type="Rhea" id="RHEA:13697"/>
        <dbReference type="ChEBI" id="CHEBI:15378"/>
        <dbReference type="ChEBI" id="CHEBI:30616"/>
        <dbReference type="ChEBI" id="CHEBI:47013"/>
        <dbReference type="ChEBI" id="CHEBI:78346"/>
        <dbReference type="ChEBI" id="CHEBI:456216"/>
        <dbReference type="EC" id="2.7.1.15"/>
    </reaction>
</comment>
<evidence type="ECO:0000256" key="12">
    <source>
        <dbReference type="HAMAP-Rule" id="MF_01987"/>
    </source>
</evidence>
<dbReference type="GO" id="GO:0005988">
    <property type="term" value="P:lactose metabolic process"/>
    <property type="evidence" value="ECO:0007669"/>
    <property type="project" value="UniProtKB-KW"/>
</dbReference>
<evidence type="ECO:0000259" key="14">
    <source>
        <dbReference type="Pfam" id="PF00294"/>
    </source>
</evidence>
<comment type="pathway">
    <text evidence="12">Carbohydrate metabolism; D-ribose degradation; D-ribose 5-phosphate from beta-D-ribopyranose: step 2/2.</text>
</comment>
<dbReference type="PIRSF" id="PIRSF000535">
    <property type="entry name" value="1PFK/6PFK/LacC"/>
    <property type="match status" value="1"/>
</dbReference>
<keyword evidence="12" id="KW-0963">Cytoplasm</keyword>
<dbReference type="InterPro" id="IPR011611">
    <property type="entry name" value="PfkB_dom"/>
</dbReference>
<keyword evidence="11 12" id="KW-0119">Carbohydrate metabolism</keyword>
<feature type="binding site" evidence="12">
    <location>
        <position position="251"/>
    </location>
    <ligand>
        <name>K(+)</name>
        <dbReference type="ChEBI" id="CHEBI:29103"/>
    </ligand>
</feature>
<dbReference type="GO" id="GO:0004747">
    <property type="term" value="F:ribokinase activity"/>
    <property type="evidence" value="ECO:0007669"/>
    <property type="project" value="UniProtKB-UniRule"/>
</dbReference>
<feature type="binding site" evidence="12">
    <location>
        <position position="255"/>
    </location>
    <ligand>
        <name>substrate</name>
    </ligand>
</feature>
<gene>
    <name evidence="12" type="primary">rbsK</name>
    <name evidence="15" type="ORF">AP3564_06390</name>
</gene>
<evidence type="ECO:0000256" key="2">
    <source>
        <dbReference type="ARBA" id="ARBA00012035"/>
    </source>
</evidence>
<keyword evidence="6 12" id="KW-0547">Nucleotide-binding</keyword>
<evidence type="ECO:0000313" key="15">
    <source>
        <dbReference type="EMBL" id="ASS89919.1"/>
    </source>
</evidence>
<evidence type="ECO:0000256" key="7">
    <source>
        <dbReference type="ARBA" id="ARBA00022777"/>
    </source>
</evidence>
<dbReference type="InterPro" id="IPR002173">
    <property type="entry name" value="Carboh/pur_kinase_PfkB_CS"/>
</dbReference>
<dbReference type="SUPFAM" id="SSF53613">
    <property type="entry name" value="Ribokinase-like"/>
    <property type="match status" value="1"/>
</dbReference>
<dbReference type="PROSITE" id="PS00584">
    <property type="entry name" value="PFKB_KINASES_2"/>
    <property type="match status" value="1"/>
</dbReference>
<keyword evidence="8 12" id="KW-0067">ATP-binding</keyword>
<name>A0A223E3U8_9BACI</name>
<keyword evidence="9 12" id="KW-0460">Magnesium</keyword>
<feature type="binding site" evidence="12">
    <location>
        <position position="142"/>
    </location>
    <ligand>
        <name>substrate</name>
    </ligand>
</feature>
<comment type="activity regulation">
    <text evidence="12">Activated by a monovalent cation that binds near, but not in, the active site. The most likely occupant of the site in vivo is potassium. Ion binding induces a conformational change that may alter substrate affinity.</text>
</comment>
<sequence length="313" mass="33145">MNMSSITVVGSINMDIVAMTDKYPSHGETVFGNSMVLFSGGKGANQATACAKLGKKVYLIGAIGEDAFGAELTKRLVQNRVDTTLIKIVPNVPTGSALITVDSSAENTMLVIKGANDSLTAEDILERINTIEDSKVLLIQMEIPVEAVIQAMKAAKRKGMFVILDPAPAEGIVLEALQYADIITPNLQETYTLTGIKADSEESAIKAAEHFHLHFGMKKSIIKMGGSGLLLYDEGKTLFIHPLKVKAIDTVGAGDSFAGALACAIADGKTLEEAAKFAVIVSGIKVTRKGAQDGIPTLEEVKQYCKENGITTG</sequence>
<accession>A0A223E3U8</accession>
<comment type="similarity">
    <text evidence="12">Belongs to the carbohydrate kinase PfkB family. Ribokinase subfamily.</text>
</comment>
<evidence type="ECO:0000256" key="4">
    <source>
        <dbReference type="ARBA" id="ARBA00022679"/>
    </source>
</evidence>
<dbReference type="GO" id="GO:2001059">
    <property type="term" value="P:D-tagatose 6-phosphate catabolic process"/>
    <property type="evidence" value="ECO:0007669"/>
    <property type="project" value="UniProtKB-UniPathway"/>
</dbReference>
<comment type="similarity">
    <text evidence="13">Belongs to the carbohydrate kinase PfkB family. LacC subfamily.</text>
</comment>
<dbReference type="NCBIfam" id="TIGR02152">
    <property type="entry name" value="D_ribokin_bact"/>
    <property type="match status" value="1"/>
</dbReference>
<evidence type="ECO:0000313" key="16">
    <source>
        <dbReference type="Proteomes" id="UP000214606"/>
    </source>
</evidence>
<evidence type="ECO:0000256" key="5">
    <source>
        <dbReference type="ARBA" id="ARBA00022723"/>
    </source>
</evidence>
<feature type="binding site" evidence="12">
    <location>
        <begin position="223"/>
        <end position="228"/>
    </location>
    <ligand>
        <name>ATP</name>
        <dbReference type="ChEBI" id="CHEBI:30616"/>
    </ligand>
</feature>
<feature type="binding site" evidence="12">
    <location>
        <position position="186"/>
    </location>
    <ligand>
        <name>ATP</name>
        <dbReference type="ChEBI" id="CHEBI:30616"/>
    </ligand>
</feature>
<dbReference type="PRINTS" id="PR00990">
    <property type="entry name" value="RIBOKINASE"/>
</dbReference>
<comment type="caution">
    <text evidence="12">Lacks conserved residue(s) required for the propagation of feature annotation.</text>
</comment>
<evidence type="ECO:0000256" key="3">
    <source>
        <dbReference type="ARBA" id="ARBA00016943"/>
    </source>
</evidence>
<comment type="similarity">
    <text evidence="1">Belongs to the carbohydrate kinase pfkB family.</text>
</comment>
<proteinExistence type="inferred from homology"/>
<feature type="binding site" evidence="12">
    <location>
        <position position="288"/>
    </location>
    <ligand>
        <name>K(+)</name>
        <dbReference type="ChEBI" id="CHEBI:29103"/>
    </ligand>
</feature>
<protein>
    <recommendedName>
        <fullName evidence="3 12">Ribokinase</fullName>
        <shortName evidence="12">RK</shortName>
        <ecNumber evidence="2 12">2.7.1.15</ecNumber>
    </recommendedName>
</protein>
<feature type="binding site" evidence="12">
    <location>
        <position position="249"/>
    </location>
    <ligand>
        <name>K(+)</name>
        <dbReference type="ChEBI" id="CHEBI:29103"/>
    </ligand>
</feature>
<dbReference type="Proteomes" id="UP000214606">
    <property type="component" value="Chromosome"/>
</dbReference>
<dbReference type="GO" id="GO:0005524">
    <property type="term" value="F:ATP binding"/>
    <property type="evidence" value="ECO:0007669"/>
    <property type="project" value="UniProtKB-UniRule"/>
</dbReference>
<dbReference type="GO" id="GO:0019303">
    <property type="term" value="P:D-ribose catabolic process"/>
    <property type="evidence" value="ECO:0007669"/>
    <property type="project" value="UniProtKB-UniRule"/>
</dbReference>
<dbReference type="InterPro" id="IPR017583">
    <property type="entry name" value="Tagatose/fructose_Pkinase"/>
</dbReference>
<evidence type="ECO:0000256" key="13">
    <source>
        <dbReference type="PIRNR" id="PIRNR000535"/>
    </source>
</evidence>
<dbReference type="KEGG" id="apak:AP3564_06390"/>
<dbReference type="HAMAP" id="MF_01987">
    <property type="entry name" value="Ribokinase"/>
    <property type="match status" value="1"/>
</dbReference>
<dbReference type="CDD" id="cd01174">
    <property type="entry name" value="ribokinase"/>
    <property type="match status" value="1"/>
</dbReference>
<feature type="binding site" evidence="12">
    <location>
        <position position="285"/>
    </location>
    <ligand>
        <name>K(+)</name>
        <dbReference type="ChEBI" id="CHEBI:29103"/>
    </ligand>
</feature>
<dbReference type="InterPro" id="IPR029056">
    <property type="entry name" value="Ribokinase-like"/>
</dbReference>
<dbReference type="Pfam" id="PF00294">
    <property type="entry name" value="PfkB"/>
    <property type="match status" value="1"/>
</dbReference>
<dbReference type="GO" id="GO:0009024">
    <property type="term" value="F:tagatose-6-phosphate kinase activity"/>
    <property type="evidence" value="ECO:0007669"/>
    <property type="project" value="UniProtKB-EC"/>
</dbReference>
<dbReference type="InterPro" id="IPR011877">
    <property type="entry name" value="Ribokinase"/>
</dbReference>
<dbReference type="PROSITE" id="PS00583">
    <property type="entry name" value="PFKB_KINASES_1"/>
    <property type="match status" value="1"/>
</dbReference>
<dbReference type="GO" id="GO:0046872">
    <property type="term" value="F:metal ion binding"/>
    <property type="evidence" value="ECO:0007669"/>
    <property type="project" value="UniProtKB-KW"/>
</dbReference>
<dbReference type="PANTHER" id="PTHR10584">
    <property type="entry name" value="SUGAR KINASE"/>
    <property type="match status" value="1"/>
</dbReference>
<dbReference type="GO" id="GO:0005829">
    <property type="term" value="C:cytosol"/>
    <property type="evidence" value="ECO:0007669"/>
    <property type="project" value="TreeGrafter"/>
</dbReference>
<comment type="subcellular location">
    <subcellularLocation>
        <location evidence="12">Cytoplasm</location>
    </subcellularLocation>
</comment>
<dbReference type="EMBL" id="CP017703">
    <property type="protein sequence ID" value="ASS89919.1"/>
    <property type="molecule type" value="Genomic_DNA"/>
</dbReference>
<comment type="function">
    <text evidence="12">Catalyzes the phosphorylation of ribose at O-5 in a reaction requiring ATP and magnesium. The resulting D-ribose-5-phosphate can then be used either for sythesis of nucleotides, histidine, and tryptophan, or as a component of the pentose phosphate pathway.</text>
</comment>
<evidence type="ECO:0000256" key="8">
    <source>
        <dbReference type="ARBA" id="ARBA00022840"/>
    </source>
</evidence>
<feature type="binding site" evidence="12">
    <location>
        <begin position="41"/>
        <end position="45"/>
    </location>
    <ligand>
        <name>substrate</name>
    </ligand>
</feature>
<evidence type="ECO:0000256" key="9">
    <source>
        <dbReference type="ARBA" id="ARBA00022842"/>
    </source>
</evidence>
<evidence type="ECO:0000256" key="11">
    <source>
        <dbReference type="ARBA" id="ARBA00023277"/>
    </source>
</evidence>
<dbReference type="InterPro" id="IPR002139">
    <property type="entry name" value="Ribo/fructo_kinase"/>
</dbReference>
<reference evidence="15 16" key="1">
    <citation type="submission" date="2016-10" db="EMBL/GenBank/DDBJ databases">
        <title>The whole genome sequencing and assembly of Aeribacillus pallidus KCTC3564 strain.</title>
        <authorList>
            <person name="Lee Y.-J."/>
            <person name="Park M.-K."/>
            <person name="Yi H."/>
            <person name="Bahn Y.-S."/>
            <person name="Kim J.F."/>
            <person name="Lee D.-W."/>
        </authorList>
    </citation>
    <scope>NUCLEOTIDE SEQUENCE [LARGE SCALE GENOMIC DNA]</scope>
    <source>
        <strain evidence="15 16">KCTC3564</strain>
    </source>
</reference>
<evidence type="ECO:0000256" key="1">
    <source>
        <dbReference type="ARBA" id="ARBA00005380"/>
    </source>
</evidence>
<evidence type="ECO:0000256" key="6">
    <source>
        <dbReference type="ARBA" id="ARBA00022741"/>
    </source>
</evidence>
<feature type="binding site" evidence="12">
    <location>
        <begin position="254"/>
        <end position="255"/>
    </location>
    <ligand>
        <name>ATP</name>
        <dbReference type="ChEBI" id="CHEBI:30616"/>
    </ligand>
</feature>
<feature type="domain" description="Carbohydrate kinase PfkB" evidence="14">
    <location>
        <begin position="3"/>
        <end position="297"/>
    </location>
</feature>
<evidence type="ECO:0000256" key="10">
    <source>
        <dbReference type="ARBA" id="ARBA00022958"/>
    </source>
</evidence>
<keyword evidence="4 12" id="KW-0808">Transferase</keyword>
<feature type="binding site" evidence="12">
    <location>
        <position position="290"/>
    </location>
    <ligand>
        <name>K(+)</name>
        <dbReference type="ChEBI" id="CHEBI:29103"/>
    </ligand>
</feature>
<organism evidence="15 16">
    <name type="scientific">Aeribacillus pallidus</name>
    <dbReference type="NCBI Taxonomy" id="33936"/>
    <lineage>
        <taxon>Bacteria</taxon>
        <taxon>Bacillati</taxon>
        <taxon>Bacillota</taxon>
        <taxon>Bacilli</taxon>
        <taxon>Bacillales</taxon>
        <taxon>Bacillaceae</taxon>
        <taxon>Aeribacillus</taxon>
    </lineage>
</organism>
<dbReference type="Gene3D" id="3.40.1190.20">
    <property type="match status" value="1"/>
</dbReference>
<dbReference type="UniPathway" id="UPA00916">
    <property type="reaction ID" value="UER00889"/>
</dbReference>
<comment type="catalytic activity">
    <reaction evidence="13">
        <text>D-tagatofuranose 6-phosphate + ATP = D-tagatofuranose 1,6-bisphosphate + ADP + H(+)</text>
        <dbReference type="Rhea" id="RHEA:12420"/>
        <dbReference type="ChEBI" id="CHEBI:15378"/>
        <dbReference type="ChEBI" id="CHEBI:30616"/>
        <dbReference type="ChEBI" id="CHEBI:58694"/>
        <dbReference type="ChEBI" id="CHEBI:58695"/>
        <dbReference type="ChEBI" id="CHEBI:456216"/>
        <dbReference type="EC" id="2.7.1.144"/>
    </reaction>
</comment>
<dbReference type="EC" id="2.7.1.15" evidence="2 12"/>
<keyword evidence="13" id="KW-0423">Lactose metabolism</keyword>
<comment type="cofactor">
    <cofactor evidence="12">
        <name>Mg(2+)</name>
        <dbReference type="ChEBI" id="CHEBI:18420"/>
    </cofactor>
    <text evidence="12">Requires a divalent cation, most likely magnesium in vivo, as an electrophilic catalyst to aid phosphoryl group transfer. It is the chelate of the metal and the nucleotide that is the actual substrate.</text>
</comment>